<evidence type="ECO:0008006" key="4">
    <source>
        <dbReference type="Google" id="ProtNLM"/>
    </source>
</evidence>
<name>A0ABP2PMR4_9BURK</name>
<dbReference type="Proteomes" id="UP000004980">
    <property type="component" value="Unassembled WGS sequence"/>
</dbReference>
<gene>
    <name evidence="2" type="ORF">WQE_22778</name>
</gene>
<protein>
    <recommendedName>
        <fullName evidence="4">DUF1845 domain-containing protein</fullName>
    </recommendedName>
</protein>
<reference evidence="2 3" key="1">
    <citation type="journal article" date="2012" name="J. Bacteriol.">
        <title>Draft Genome Sequence of the Soil Bacterium Burkholderia terrae Strain BS001, Which Interacts with Fungal Surface Structures.</title>
        <authorList>
            <person name="Nazir R."/>
            <person name="Hansen M.A."/>
            <person name="Sorensen S."/>
            <person name="van Elsas J.D."/>
        </authorList>
    </citation>
    <scope>NUCLEOTIDE SEQUENCE [LARGE SCALE GENOMIC DNA]</scope>
    <source>
        <strain evidence="2 3">BS001</strain>
    </source>
</reference>
<feature type="compositionally biased region" description="Basic and acidic residues" evidence="1">
    <location>
        <begin position="1"/>
        <end position="16"/>
    </location>
</feature>
<proteinExistence type="predicted"/>
<dbReference type="RefSeq" id="WP_007585053.1">
    <property type="nucleotide sequence ID" value="NZ_AKAU01000112.1"/>
</dbReference>
<accession>A0ABP2PMR4</accession>
<feature type="region of interest" description="Disordered" evidence="1">
    <location>
        <begin position="1"/>
        <end position="32"/>
    </location>
</feature>
<comment type="caution">
    <text evidence="2">The sequence shown here is derived from an EMBL/GenBank/DDBJ whole genome shotgun (WGS) entry which is preliminary data.</text>
</comment>
<evidence type="ECO:0000313" key="3">
    <source>
        <dbReference type="Proteomes" id="UP000004980"/>
    </source>
</evidence>
<keyword evidence="3" id="KW-1185">Reference proteome</keyword>
<sequence>MSGFDTEKPEGADPERVIPPAPSEYGPSGLRPIKRLTSDDRLARINPETLAKTELHYYSAFAREFVRSDYNFCAAKMTLARGGKLMALEAEFRNAEAFFRKALAWASRLHGRSIHLDPEAVTLEIKHPMSGRLVRLLTIYDQLFLKTMEAVVARTVMAHDRKAALDSAEARIKQIPFRCIPDNDRYAPDGVLMPDATEAH</sequence>
<evidence type="ECO:0000256" key="1">
    <source>
        <dbReference type="SAM" id="MobiDB-lite"/>
    </source>
</evidence>
<organism evidence="2 3">
    <name type="scientific">Paraburkholderia hospita</name>
    <dbReference type="NCBI Taxonomy" id="169430"/>
    <lineage>
        <taxon>Bacteria</taxon>
        <taxon>Pseudomonadati</taxon>
        <taxon>Pseudomonadota</taxon>
        <taxon>Betaproteobacteria</taxon>
        <taxon>Burkholderiales</taxon>
        <taxon>Burkholderiaceae</taxon>
        <taxon>Paraburkholderia</taxon>
    </lineage>
</organism>
<evidence type="ECO:0000313" key="2">
    <source>
        <dbReference type="EMBL" id="EIM98685.1"/>
    </source>
</evidence>
<dbReference type="EMBL" id="AKAU01000112">
    <property type="protein sequence ID" value="EIM98685.1"/>
    <property type="molecule type" value="Genomic_DNA"/>
</dbReference>